<dbReference type="EMBL" id="LGAV01000003">
    <property type="protein sequence ID" value="KOS14721.1"/>
    <property type="molecule type" value="Genomic_DNA"/>
</dbReference>
<feature type="region of interest" description="Disordered" evidence="1">
    <location>
        <begin position="1"/>
        <end position="22"/>
    </location>
</feature>
<feature type="compositionally biased region" description="Low complexity" evidence="1">
    <location>
        <begin position="181"/>
        <end position="191"/>
    </location>
</feature>
<dbReference type="GeneID" id="28727399"/>
<keyword evidence="3" id="KW-1185">Reference proteome</keyword>
<evidence type="ECO:0000313" key="2">
    <source>
        <dbReference type="EMBL" id="KOS14721.1"/>
    </source>
</evidence>
<feature type="region of interest" description="Disordered" evidence="1">
    <location>
        <begin position="124"/>
        <end position="191"/>
    </location>
</feature>
<dbReference type="Proteomes" id="UP000037751">
    <property type="component" value="Unassembled WGS sequence"/>
</dbReference>
<proteinExistence type="predicted"/>
<name>A0A0M8MW40_9BASI</name>
<dbReference type="OrthoDB" id="340550at2759"/>
<organism evidence="2 3">
    <name type="scientific">Malassezia pachydermatis</name>
    <dbReference type="NCBI Taxonomy" id="77020"/>
    <lineage>
        <taxon>Eukaryota</taxon>
        <taxon>Fungi</taxon>
        <taxon>Dikarya</taxon>
        <taxon>Basidiomycota</taxon>
        <taxon>Ustilaginomycotina</taxon>
        <taxon>Malasseziomycetes</taxon>
        <taxon>Malasseziales</taxon>
        <taxon>Malasseziaceae</taxon>
        <taxon>Malassezia</taxon>
    </lineage>
</organism>
<dbReference type="RefSeq" id="XP_017992353.1">
    <property type="nucleotide sequence ID" value="XM_018135524.1"/>
</dbReference>
<evidence type="ECO:0000313" key="3">
    <source>
        <dbReference type="Proteomes" id="UP000037751"/>
    </source>
</evidence>
<accession>A0A0M8MW40</accession>
<feature type="region of interest" description="Disordered" evidence="1">
    <location>
        <begin position="226"/>
        <end position="248"/>
    </location>
</feature>
<dbReference type="AlphaFoldDB" id="A0A0M8MW40"/>
<comment type="caution">
    <text evidence="2">The sequence shown here is derived from an EMBL/GenBank/DDBJ whole genome shotgun (WGS) entry which is preliminary data.</text>
</comment>
<gene>
    <name evidence="2" type="ORF">Malapachy_1012</name>
</gene>
<evidence type="ECO:0000256" key="1">
    <source>
        <dbReference type="SAM" id="MobiDB-lite"/>
    </source>
</evidence>
<dbReference type="VEuPathDB" id="FungiDB:Malapachy_1012"/>
<protein>
    <submittedName>
        <fullName evidence="2">Uncharacterized protein</fullName>
    </submittedName>
</protein>
<sequence length="400" mass="42874">MQAPDSIPAAWAGGGMPPSAGVLRVQTPPVEPPPLVRASFSCSPRDFCLPMETDSPRALTHARRHSARRLPSIPRDKNKLRVAELLKDEQRPEECEVQSEARLQRILLGQTTTQDLISRRARRMRGHPYPPTSDVLHRSRTSSLWPGDDDDDGDDDAVHLLSPMDTPLDDTEMESAPSPPAAAATTPMTTTTTTSTTATAAHAGMCPDEDLHTLTDDDLHVPLPPPATSTMDEHAWARSPSPRPGMKRKWDDDVLAARPRRPAPTAPWPSWIAPPTHSPRRYWGTGSATLSLSPSPSSSPLALHAHTIPRRPSLTSMPMAFSPRDETPAYLARSPGTGTMMMTSTTTTATTAAAAAATGSGPGYGHSAIGLRIGGARAIPIPTAQENAEMDEGVRQLGLT</sequence>
<reference evidence="2 3" key="1">
    <citation type="submission" date="2015-07" db="EMBL/GenBank/DDBJ databases">
        <title>Draft Genome Sequence of Malassezia furfur CBS1878 and Malassezia pachydermatis CBS1879.</title>
        <authorList>
            <person name="Triana S."/>
            <person name="Ohm R."/>
            <person name="Gonzalez A."/>
            <person name="DeCock H."/>
            <person name="Restrepo S."/>
            <person name="Celis A."/>
        </authorList>
    </citation>
    <scope>NUCLEOTIDE SEQUENCE [LARGE SCALE GENOMIC DNA]</scope>
    <source>
        <strain evidence="2 3">CBS 1879</strain>
    </source>
</reference>